<keyword evidence="5 8" id="KW-1133">Transmembrane helix</keyword>
<dbReference type="GO" id="GO:0005886">
    <property type="term" value="C:plasma membrane"/>
    <property type="evidence" value="ECO:0007669"/>
    <property type="project" value="UniProtKB-SubCell"/>
</dbReference>
<accession>A0A518AVZ0</accession>
<evidence type="ECO:0000256" key="5">
    <source>
        <dbReference type="ARBA" id="ARBA00022989"/>
    </source>
</evidence>
<organism evidence="9 10">
    <name type="scientific">Aeoliella mucimassa</name>
    <dbReference type="NCBI Taxonomy" id="2527972"/>
    <lineage>
        <taxon>Bacteria</taxon>
        <taxon>Pseudomonadati</taxon>
        <taxon>Planctomycetota</taxon>
        <taxon>Planctomycetia</taxon>
        <taxon>Pirellulales</taxon>
        <taxon>Lacipirellulaceae</taxon>
        <taxon>Aeoliella</taxon>
    </lineage>
</organism>
<reference evidence="9 10" key="1">
    <citation type="submission" date="2019-02" db="EMBL/GenBank/DDBJ databases">
        <title>Deep-cultivation of Planctomycetes and their phenomic and genomic characterization uncovers novel biology.</title>
        <authorList>
            <person name="Wiegand S."/>
            <person name="Jogler M."/>
            <person name="Boedeker C."/>
            <person name="Pinto D."/>
            <person name="Vollmers J."/>
            <person name="Rivas-Marin E."/>
            <person name="Kohn T."/>
            <person name="Peeters S.H."/>
            <person name="Heuer A."/>
            <person name="Rast P."/>
            <person name="Oberbeckmann S."/>
            <person name="Bunk B."/>
            <person name="Jeske O."/>
            <person name="Meyerdierks A."/>
            <person name="Storesund J.E."/>
            <person name="Kallscheuer N."/>
            <person name="Luecker S."/>
            <person name="Lage O.M."/>
            <person name="Pohl T."/>
            <person name="Merkel B.J."/>
            <person name="Hornburger P."/>
            <person name="Mueller R.-W."/>
            <person name="Bruemmer F."/>
            <person name="Labrenz M."/>
            <person name="Spormann A.M."/>
            <person name="Op den Camp H."/>
            <person name="Overmann J."/>
            <person name="Amann R."/>
            <person name="Jetten M.S.M."/>
            <person name="Mascher T."/>
            <person name="Medema M.H."/>
            <person name="Devos D.P."/>
            <person name="Kaster A.-K."/>
            <person name="Ovreas L."/>
            <person name="Rohde M."/>
            <person name="Galperin M.Y."/>
            <person name="Jogler C."/>
        </authorList>
    </citation>
    <scope>NUCLEOTIDE SEQUENCE [LARGE SCALE GENOMIC DNA]</scope>
    <source>
        <strain evidence="9 10">Pan181</strain>
    </source>
</reference>
<dbReference type="NCBIfam" id="TIGR01065">
    <property type="entry name" value="hlyIII"/>
    <property type="match status" value="1"/>
</dbReference>
<dbReference type="InterPro" id="IPR005744">
    <property type="entry name" value="Hy-lIII"/>
</dbReference>
<dbReference type="RefSeq" id="WP_145251451.1">
    <property type="nucleotide sequence ID" value="NZ_CP036278.1"/>
</dbReference>
<dbReference type="Proteomes" id="UP000315750">
    <property type="component" value="Chromosome"/>
</dbReference>
<dbReference type="AlphaFoldDB" id="A0A518AVZ0"/>
<dbReference type="Pfam" id="PF03006">
    <property type="entry name" value="HlyIII"/>
    <property type="match status" value="1"/>
</dbReference>
<evidence type="ECO:0000313" key="9">
    <source>
        <dbReference type="EMBL" id="QDU58909.1"/>
    </source>
</evidence>
<evidence type="ECO:0000256" key="2">
    <source>
        <dbReference type="ARBA" id="ARBA00008488"/>
    </source>
</evidence>
<feature type="transmembrane region" description="Helical" evidence="8">
    <location>
        <begin position="144"/>
        <end position="164"/>
    </location>
</feature>
<feature type="binding site" evidence="7">
    <location>
        <position position="199"/>
    </location>
    <ligand>
        <name>Zn(2+)</name>
        <dbReference type="ChEBI" id="CHEBI:29105"/>
    </ligand>
</feature>
<evidence type="ECO:0000256" key="6">
    <source>
        <dbReference type="ARBA" id="ARBA00023136"/>
    </source>
</evidence>
<feature type="binding site" evidence="7">
    <location>
        <position position="195"/>
    </location>
    <ligand>
        <name>Zn(2+)</name>
        <dbReference type="ChEBI" id="CHEBI:29105"/>
    </ligand>
</feature>
<evidence type="ECO:0000256" key="3">
    <source>
        <dbReference type="ARBA" id="ARBA00022475"/>
    </source>
</evidence>
<feature type="transmembrane region" description="Helical" evidence="8">
    <location>
        <begin position="196"/>
        <end position="216"/>
    </location>
</feature>
<evidence type="ECO:0000256" key="7">
    <source>
        <dbReference type="PIRSR" id="PIRSR604254-1"/>
    </source>
</evidence>
<feature type="transmembrane region" description="Helical" evidence="8">
    <location>
        <begin position="87"/>
        <end position="105"/>
    </location>
</feature>
<keyword evidence="10" id="KW-1185">Reference proteome</keyword>
<protein>
    <submittedName>
        <fullName evidence="9">Hemolysin-III related</fullName>
    </submittedName>
</protein>
<keyword evidence="7" id="KW-0479">Metal-binding</keyword>
<dbReference type="EMBL" id="CP036278">
    <property type="protein sequence ID" value="QDU58909.1"/>
    <property type="molecule type" value="Genomic_DNA"/>
</dbReference>
<dbReference type="KEGG" id="amuc:Pan181_51500"/>
<gene>
    <name evidence="9" type="ORF">Pan181_51500</name>
</gene>
<feature type="transmembrane region" description="Helical" evidence="8">
    <location>
        <begin position="170"/>
        <end position="189"/>
    </location>
</feature>
<evidence type="ECO:0000256" key="4">
    <source>
        <dbReference type="ARBA" id="ARBA00022692"/>
    </source>
</evidence>
<feature type="transmembrane region" description="Helical" evidence="8">
    <location>
        <begin position="48"/>
        <end position="66"/>
    </location>
</feature>
<feature type="transmembrane region" description="Helical" evidence="8">
    <location>
        <begin position="111"/>
        <end position="132"/>
    </location>
</feature>
<keyword evidence="7" id="KW-0862">Zinc</keyword>
<dbReference type="GO" id="GO:0140911">
    <property type="term" value="F:pore-forming activity"/>
    <property type="evidence" value="ECO:0007669"/>
    <property type="project" value="InterPro"/>
</dbReference>
<dbReference type="InterPro" id="IPR004254">
    <property type="entry name" value="AdipoR/HlyIII-related"/>
</dbReference>
<keyword evidence="3" id="KW-1003">Cell membrane</keyword>
<sequence>MITRFTQRRHYLPQEEVANWITHGAATLVAVVGMIQLLLLAFHQGNSWQLIGSAVFGLSMVLLYLASTVYHAVPERLHAAKQRGRRYDQAAIFLLIAGSYTPFILANMRTVVGWSLLAFVWVIALLGIYGELAEKLHSTAIRVGIYLAMGWSAVLATGSIIHVLPIQALVLIGLGGVAYTIGVVFFLWRQLPYHHAIWHLFVIAGTAFHFAAVFYYTL</sequence>
<comment type="subcellular location">
    <subcellularLocation>
        <location evidence="1">Cell membrane</location>
        <topology evidence="1">Multi-pass membrane protein</topology>
    </subcellularLocation>
</comment>
<feature type="transmembrane region" description="Helical" evidence="8">
    <location>
        <begin position="20"/>
        <end position="42"/>
    </location>
</feature>
<keyword evidence="4 8" id="KW-0812">Transmembrane</keyword>
<evidence type="ECO:0000313" key="10">
    <source>
        <dbReference type="Proteomes" id="UP000315750"/>
    </source>
</evidence>
<dbReference type="PANTHER" id="PTHR20855:SF3">
    <property type="entry name" value="LD03007P"/>
    <property type="match status" value="1"/>
</dbReference>
<feature type="binding site" evidence="7">
    <location>
        <position position="71"/>
    </location>
    <ligand>
        <name>Zn(2+)</name>
        <dbReference type="ChEBI" id="CHEBI:29105"/>
    </ligand>
</feature>
<dbReference type="OrthoDB" id="9813689at2"/>
<proteinExistence type="inferred from homology"/>
<evidence type="ECO:0000256" key="8">
    <source>
        <dbReference type="SAM" id="Phobius"/>
    </source>
</evidence>
<name>A0A518AVZ0_9BACT</name>
<dbReference type="GO" id="GO:0046872">
    <property type="term" value="F:metal ion binding"/>
    <property type="evidence" value="ECO:0007669"/>
    <property type="project" value="UniProtKB-KW"/>
</dbReference>
<keyword evidence="6 8" id="KW-0472">Membrane</keyword>
<evidence type="ECO:0000256" key="1">
    <source>
        <dbReference type="ARBA" id="ARBA00004651"/>
    </source>
</evidence>
<comment type="similarity">
    <text evidence="2">Belongs to the UPF0073 (Hly-III) family.</text>
</comment>
<dbReference type="PANTHER" id="PTHR20855">
    <property type="entry name" value="ADIPOR/PROGESTIN RECEPTOR-RELATED"/>
    <property type="match status" value="1"/>
</dbReference>